<sequence>MQPFSRRTLILGTTAGGVAAWAGIPALSASADPLAYDSPEAFDVAQAGYLASDPQDNEAGVYAWGESYFLLSLLRMYEAHQDERYLRTFEDRAHHLMKTTDHARHVKDYAGRSGKVWRTAGNYTAGHGVLPDGDGKPAIQLRWAGSRSAESTAEVSNVADGTFDLVLRNPATTTVVTLPGVSLDPAAPTYVVTAVDNAYTAALRWTAAELRETPAAAPAPAPATITFQPQYYVFAVHTGMIAFPLARYARMVLQSPKLRSRQKFARDVLDAATAAVAFHDPEWVSRPDGTGDYVWPKGAPIPFDGTIQPYNQSQGIGQVLVELFRATKQPRYKTRVQQMLKAYQPALRLVDGAYVWTYWPPYSELYAGYPKTAGISEYTPSYPASKQIEDLSHAAISTEFVHAAYDAGIDGGAVTDVTIFAKTFTQKLIRSANEVWFRVDGTGDAVPANAVQCARWGEYAEQDLLIYQQSLRVYDAVQLVPVQGSHALGIAYLNWAKNSGWRNK</sequence>
<evidence type="ECO:0000256" key="1">
    <source>
        <dbReference type="SAM" id="SignalP"/>
    </source>
</evidence>
<dbReference type="InterPro" id="IPR006311">
    <property type="entry name" value="TAT_signal"/>
</dbReference>
<organism evidence="2 3">
    <name type="scientific">Kribbella rubisoli</name>
    <dbReference type="NCBI Taxonomy" id="3075929"/>
    <lineage>
        <taxon>Bacteria</taxon>
        <taxon>Bacillati</taxon>
        <taxon>Actinomycetota</taxon>
        <taxon>Actinomycetes</taxon>
        <taxon>Propionibacteriales</taxon>
        <taxon>Kribbellaceae</taxon>
        <taxon>Kribbella</taxon>
    </lineage>
</organism>
<protein>
    <recommendedName>
        <fullName evidence="4">D-glucuronyl C5-epimerase C-terminal domain-containing protein</fullName>
    </recommendedName>
</protein>
<dbReference type="PROSITE" id="PS51318">
    <property type="entry name" value="TAT"/>
    <property type="match status" value="1"/>
</dbReference>
<keyword evidence="1" id="KW-0732">Signal</keyword>
<reference evidence="2 3" key="1">
    <citation type="journal article" date="2015" name="Stand. Genomic Sci.">
        <title>Genomic Encyclopedia of Bacterial and Archaeal Type Strains, Phase III: the genomes of soil and plant-associated and newly described type strains.</title>
        <authorList>
            <person name="Whitman W.B."/>
            <person name="Woyke T."/>
            <person name="Klenk H.P."/>
            <person name="Zhou Y."/>
            <person name="Lilburn T.G."/>
            <person name="Beck B.J."/>
            <person name="De Vos P."/>
            <person name="Vandamme P."/>
            <person name="Eisen J.A."/>
            <person name="Garrity G."/>
            <person name="Hugenholtz P."/>
            <person name="Kyrpides N.C."/>
        </authorList>
    </citation>
    <scope>NUCLEOTIDE SEQUENCE [LARGE SCALE GENOMIC DNA]</scope>
    <source>
        <strain evidence="2 3">VKM Ac-2540</strain>
    </source>
</reference>
<proteinExistence type="predicted"/>
<gene>
    <name evidence="2" type="ORF">EV645_0262</name>
</gene>
<accession>A0A4Q7XKD1</accession>
<feature type="chain" id="PRO_5020256221" description="D-glucuronyl C5-epimerase C-terminal domain-containing protein" evidence="1">
    <location>
        <begin position="32"/>
        <end position="504"/>
    </location>
</feature>
<evidence type="ECO:0000313" key="2">
    <source>
        <dbReference type="EMBL" id="RZU24302.1"/>
    </source>
</evidence>
<feature type="signal peptide" evidence="1">
    <location>
        <begin position="1"/>
        <end position="31"/>
    </location>
</feature>
<dbReference type="AlphaFoldDB" id="A0A4Q7XKD1"/>
<comment type="caution">
    <text evidence="2">The sequence shown here is derived from an EMBL/GenBank/DDBJ whole genome shotgun (WGS) entry which is preliminary data.</text>
</comment>
<evidence type="ECO:0008006" key="4">
    <source>
        <dbReference type="Google" id="ProtNLM"/>
    </source>
</evidence>
<name>A0A4Q7XKD1_9ACTN</name>
<evidence type="ECO:0000313" key="3">
    <source>
        <dbReference type="Proteomes" id="UP000292027"/>
    </source>
</evidence>
<dbReference type="RefSeq" id="WP_198681407.1">
    <property type="nucleotide sequence ID" value="NZ_SHKR01000002.1"/>
</dbReference>
<dbReference type="EMBL" id="SHKR01000002">
    <property type="protein sequence ID" value="RZU24302.1"/>
    <property type="molecule type" value="Genomic_DNA"/>
</dbReference>
<keyword evidence="3" id="KW-1185">Reference proteome</keyword>
<dbReference type="Proteomes" id="UP000292027">
    <property type="component" value="Unassembled WGS sequence"/>
</dbReference>